<evidence type="ECO:0000313" key="3">
    <source>
        <dbReference type="Proteomes" id="UP000777440"/>
    </source>
</evidence>
<gene>
    <name evidence="2" type="ORF">JNB61_16735</name>
</gene>
<dbReference type="SUPFAM" id="SSF53448">
    <property type="entry name" value="Nucleotide-diphospho-sugar transferases"/>
    <property type="match status" value="1"/>
</dbReference>
<dbReference type="InterPro" id="IPR029044">
    <property type="entry name" value="Nucleotide-diphossugar_trans"/>
</dbReference>
<feature type="domain" description="Glycosyltransferase 2-like" evidence="1">
    <location>
        <begin position="9"/>
        <end position="115"/>
    </location>
</feature>
<organism evidence="2 3">
    <name type="scientific">Microbacterium ureisolvens</name>
    <dbReference type="NCBI Taxonomy" id="2781186"/>
    <lineage>
        <taxon>Bacteria</taxon>
        <taxon>Bacillati</taxon>
        <taxon>Actinomycetota</taxon>
        <taxon>Actinomycetes</taxon>
        <taxon>Micrococcales</taxon>
        <taxon>Microbacteriaceae</taxon>
        <taxon>Microbacterium</taxon>
    </lineage>
</organism>
<proteinExistence type="predicted"/>
<reference evidence="2 3" key="1">
    <citation type="journal article" date="2021" name="MBio">
        <title>Poor Competitiveness of Bradyrhizobium in Pigeon Pea Root Colonization in Indian Soils.</title>
        <authorList>
            <person name="Chalasani D."/>
            <person name="Basu A."/>
            <person name="Pullabhotla S.V.S.R.N."/>
            <person name="Jorrin B."/>
            <person name="Neal A.L."/>
            <person name="Poole P.S."/>
            <person name="Podile A.R."/>
            <person name="Tkacz A."/>
        </authorList>
    </citation>
    <scope>NUCLEOTIDE SEQUENCE [LARGE SCALE GENOMIC DNA]</scope>
    <source>
        <strain evidence="2 3">HU12</strain>
    </source>
</reference>
<dbReference type="EMBL" id="JAEUAX010000011">
    <property type="protein sequence ID" value="MBW9111421.1"/>
    <property type="molecule type" value="Genomic_DNA"/>
</dbReference>
<protein>
    <submittedName>
        <fullName evidence="2">Glycosyltransferase family 2 protein</fullName>
    </submittedName>
</protein>
<keyword evidence="3" id="KW-1185">Reference proteome</keyword>
<dbReference type="PANTHER" id="PTHR43685:SF2">
    <property type="entry name" value="GLYCOSYLTRANSFERASE 2-LIKE DOMAIN-CONTAINING PROTEIN"/>
    <property type="match status" value="1"/>
</dbReference>
<evidence type="ECO:0000259" key="1">
    <source>
        <dbReference type="Pfam" id="PF00535"/>
    </source>
</evidence>
<dbReference type="Proteomes" id="UP000777440">
    <property type="component" value="Unassembled WGS sequence"/>
</dbReference>
<name>A0ABS7I3P0_9MICO</name>
<sequence>MRGARPSVTVVIPVRDDAVLLRRCLEALVRQTWVPDEVIVVDDGSRDGSAAVAAEHGATVVWGPARGIASAAASGYDMASGEVIARLDADSMPPDDWLERLLPALAGDRSVGAVTGDAWFLDPSGKVRRRAAAAYLGAYRAVLLPTLGHTPLFGSNMAMWRDVWSGVSDEVHRDDDLLHDDMDLSFHIGRTHRILRVRGAAVGISPRPLSVDGARLLRLRRGFHTVLVHWPQDFPPRRWMARARSLRGRSRSALRPA</sequence>
<dbReference type="Pfam" id="PF00535">
    <property type="entry name" value="Glycos_transf_2"/>
    <property type="match status" value="1"/>
</dbReference>
<comment type="caution">
    <text evidence="2">The sequence shown here is derived from an EMBL/GenBank/DDBJ whole genome shotgun (WGS) entry which is preliminary data.</text>
</comment>
<dbReference type="InterPro" id="IPR050834">
    <property type="entry name" value="Glycosyltransf_2"/>
</dbReference>
<dbReference type="InterPro" id="IPR001173">
    <property type="entry name" value="Glyco_trans_2-like"/>
</dbReference>
<evidence type="ECO:0000313" key="2">
    <source>
        <dbReference type="EMBL" id="MBW9111421.1"/>
    </source>
</evidence>
<dbReference type="CDD" id="cd00761">
    <property type="entry name" value="Glyco_tranf_GTA_type"/>
    <property type="match status" value="1"/>
</dbReference>
<dbReference type="Gene3D" id="3.90.550.10">
    <property type="entry name" value="Spore Coat Polysaccharide Biosynthesis Protein SpsA, Chain A"/>
    <property type="match status" value="1"/>
</dbReference>
<accession>A0ABS7I3P0</accession>
<dbReference type="PANTHER" id="PTHR43685">
    <property type="entry name" value="GLYCOSYLTRANSFERASE"/>
    <property type="match status" value="1"/>
</dbReference>